<dbReference type="EMBL" id="FR824200">
    <property type="protein sequence ID" value="CCA22470.1"/>
    <property type="molecule type" value="Genomic_DNA"/>
</dbReference>
<accession>F0WMD9</accession>
<evidence type="ECO:0000313" key="1">
    <source>
        <dbReference type="EMBL" id="CCA22470.1"/>
    </source>
</evidence>
<reference evidence="1" key="1">
    <citation type="journal article" date="2011" name="PLoS Biol.">
        <title>Gene gain and loss during evolution of obligate parasitism in the white rust pathogen of Arabidopsis thaliana.</title>
        <authorList>
            <person name="Kemen E."/>
            <person name="Gardiner A."/>
            <person name="Schultz-Larsen T."/>
            <person name="Kemen A.C."/>
            <person name="Balmuth A.L."/>
            <person name="Robert-Seilaniantz A."/>
            <person name="Bailey K."/>
            <person name="Holub E."/>
            <person name="Studholme D.J."/>
            <person name="Maclean D."/>
            <person name="Jones J.D."/>
        </authorList>
    </citation>
    <scope>NUCLEOTIDE SEQUENCE</scope>
</reference>
<dbReference type="InterPro" id="IPR052579">
    <property type="entry name" value="Zinc_finger_SWIM"/>
</dbReference>
<organism evidence="1">
    <name type="scientific">Albugo laibachii Nc14</name>
    <dbReference type="NCBI Taxonomy" id="890382"/>
    <lineage>
        <taxon>Eukaryota</taxon>
        <taxon>Sar</taxon>
        <taxon>Stramenopiles</taxon>
        <taxon>Oomycota</taxon>
        <taxon>Peronosporomycetes</taxon>
        <taxon>Albuginales</taxon>
        <taxon>Albuginaceae</taxon>
        <taxon>Albugo</taxon>
    </lineage>
</organism>
<reference evidence="1" key="2">
    <citation type="submission" date="2011-02" db="EMBL/GenBank/DDBJ databases">
        <authorList>
            <person name="MacLean D."/>
        </authorList>
    </citation>
    <scope>NUCLEOTIDE SEQUENCE</scope>
</reference>
<dbReference type="HOGENOM" id="CLU_875540_0_0_1"/>
<proteinExistence type="predicted"/>
<name>F0WMD9_9STRA</name>
<sequence>MFGTKMTPFDPHKNELNDTVFGMKNAKPFKKNLKKEVSQNQWHALYYANQEDFDAFMQMWNVLVSSSTKKDFKDQLANFVVSLSEKSEALKYVMTTWLVYKKQFVKAWTLEHPHFGNKSSSRTEGAHAYVKKFLQFSKGDLLLVFNKLNTALDHQIKGEVSQINMEKMHHSVKIPEYFCTGIRKNFFVRLKEMSLQHGKLKQELCPCTGIFTLDMGIPWTHKLAAIMRNRGTLTAYNFHPQWQMEWNSTNGERRNFGGQWELIRARIEMLPETKQEKAISDIEKVLDGRSTTVQLKPPLVNFQSRGRLFGAKNLPKTV</sequence>
<dbReference type="AlphaFoldDB" id="F0WMD9"/>
<dbReference type="PANTHER" id="PTHR31569:SF4">
    <property type="entry name" value="SWIM-TYPE DOMAIN-CONTAINING PROTEIN"/>
    <property type="match status" value="1"/>
</dbReference>
<dbReference type="PANTHER" id="PTHR31569">
    <property type="entry name" value="SWIM-TYPE DOMAIN-CONTAINING PROTEIN"/>
    <property type="match status" value="1"/>
</dbReference>
<gene>
    <name evidence="1" type="primary">AlNc14C155G7635</name>
    <name evidence="1" type="ORF">ALNC14_086130</name>
</gene>
<protein>
    <submittedName>
        <fullName evidence="1">Pc21g00130 putative</fullName>
    </submittedName>
</protein>